<keyword evidence="1" id="KW-0732">Signal</keyword>
<accession>A0AAP2GQG2</accession>
<name>A0AAP2GQG2_9BACT</name>
<dbReference type="Proteomes" id="UP001319200">
    <property type="component" value="Unassembled WGS sequence"/>
</dbReference>
<gene>
    <name evidence="2" type="ORF">KK083_16520</name>
</gene>
<feature type="chain" id="PRO_5042989868" evidence="1">
    <location>
        <begin position="20"/>
        <end position="379"/>
    </location>
</feature>
<evidence type="ECO:0000313" key="2">
    <source>
        <dbReference type="EMBL" id="MBT1698497.1"/>
    </source>
</evidence>
<comment type="caution">
    <text evidence="2">The sequence shown here is derived from an EMBL/GenBank/DDBJ whole genome shotgun (WGS) entry which is preliminary data.</text>
</comment>
<dbReference type="EMBL" id="JAHESF010000015">
    <property type="protein sequence ID" value="MBT1698497.1"/>
    <property type="molecule type" value="Genomic_DNA"/>
</dbReference>
<sequence>MMKLIRLGFPFSFAMLLMAMGCVEPYNPPVVRQETNYLVADAYLSTNDGTVTVSLSRTQPLYATEIPPESGAVVTLEDDQGAVYPLQEQRSGQYSTQGVTVSATKKYRMHIRTSGKEDFFSEFVSVKTSPEIDNVYWLPESDGIFIYVDTHDPSNNSRYYKWSYTETWEYTSNFASIVKILEPGVIVPRPFEEYMYMCWRTVNSTGIFVGSSSKLQEDVIRQYPLIFIPKASWKLARKYSVLVKQQTLTEEAYNYWLQLEQTTERLGGLFDPMPSEITGNFYNATDPSQPVLGFFSGGTVVEKRMFVSFIELPRHLQETTRDFCVADSIKLEDIVNYGPGTLLIDSYGSPFVEGYLTSAGSCIDCRTKGGTTTKPSFWK</sequence>
<dbReference type="InterPro" id="IPR025345">
    <property type="entry name" value="DUF4249"/>
</dbReference>
<reference evidence="2 3" key="1">
    <citation type="submission" date="2021-05" db="EMBL/GenBank/DDBJ databases">
        <title>A Polyphasic approach of four new species of the genus Ohtaekwangia: Ohtaekwangia histidinii sp. nov., Ohtaekwangia cretensis sp. nov., Ohtaekwangia indiensis sp. nov., Ohtaekwangia reichenbachii sp. nov. from diverse environment.</title>
        <authorList>
            <person name="Octaviana S."/>
        </authorList>
    </citation>
    <scope>NUCLEOTIDE SEQUENCE [LARGE SCALE GENOMIC DNA]</scope>
    <source>
        <strain evidence="2 3">PWU4</strain>
    </source>
</reference>
<dbReference type="AlphaFoldDB" id="A0AAP2GQG2"/>
<keyword evidence="3" id="KW-1185">Reference proteome</keyword>
<feature type="signal peptide" evidence="1">
    <location>
        <begin position="1"/>
        <end position="19"/>
    </location>
</feature>
<proteinExistence type="predicted"/>
<evidence type="ECO:0000313" key="3">
    <source>
        <dbReference type="Proteomes" id="UP001319200"/>
    </source>
</evidence>
<dbReference type="PROSITE" id="PS51257">
    <property type="entry name" value="PROKAR_LIPOPROTEIN"/>
    <property type="match status" value="1"/>
</dbReference>
<evidence type="ECO:0000256" key="1">
    <source>
        <dbReference type="SAM" id="SignalP"/>
    </source>
</evidence>
<organism evidence="2 3">
    <name type="scientific">Chryseosolibacter histidini</name>
    <dbReference type="NCBI Taxonomy" id="2782349"/>
    <lineage>
        <taxon>Bacteria</taxon>
        <taxon>Pseudomonadati</taxon>
        <taxon>Bacteroidota</taxon>
        <taxon>Cytophagia</taxon>
        <taxon>Cytophagales</taxon>
        <taxon>Chryseotaleaceae</taxon>
        <taxon>Chryseosolibacter</taxon>
    </lineage>
</organism>
<protein>
    <submittedName>
        <fullName evidence="2">DUF4249 family protein</fullName>
    </submittedName>
</protein>
<dbReference type="RefSeq" id="WP_254164708.1">
    <property type="nucleotide sequence ID" value="NZ_JAHESF010000015.1"/>
</dbReference>
<dbReference type="Pfam" id="PF14054">
    <property type="entry name" value="DUF4249"/>
    <property type="match status" value="1"/>
</dbReference>